<sequence length="194" mass="21529">MDQHHSSTPNPPVWAAKFLHTLLWAISINLGRGSYTIYRTTITEILSDNATGATETAKGNIAQLLQEGGMHGKRDITIHFHNELARSLNRGTSINDLPILQYSRPTTTQEKGIWMSICMHSLGFSTFQELFEHKWTVMKEAGVELRKRLESQGGSEMTDSIDLDSDVGQLEIDGQGGDQMRGLVSGFGSMILHD</sequence>
<organism evidence="2 3">
    <name type="scientific">Bimuria novae-zelandiae CBS 107.79</name>
    <dbReference type="NCBI Taxonomy" id="1447943"/>
    <lineage>
        <taxon>Eukaryota</taxon>
        <taxon>Fungi</taxon>
        <taxon>Dikarya</taxon>
        <taxon>Ascomycota</taxon>
        <taxon>Pezizomycotina</taxon>
        <taxon>Dothideomycetes</taxon>
        <taxon>Pleosporomycetidae</taxon>
        <taxon>Pleosporales</taxon>
        <taxon>Massarineae</taxon>
        <taxon>Didymosphaeriaceae</taxon>
        <taxon>Bimuria</taxon>
    </lineage>
</organism>
<dbReference type="AlphaFoldDB" id="A0A6A5UVA7"/>
<protein>
    <submittedName>
        <fullName evidence="2">Uncharacterized protein</fullName>
    </submittedName>
</protein>
<dbReference type="EMBL" id="ML976729">
    <property type="protein sequence ID" value="KAF1967702.1"/>
    <property type="molecule type" value="Genomic_DNA"/>
</dbReference>
<keyword evidence="3" id="KW-1185">Reference proteome</keyword>
<proteinExistence type="predicted"/>
<gene>
    <name evidence="2" type="ORF">BU23DRAFT_559180</name>
</gene>
<evidence type="ECO:0000313" key="3">
    <source>
        <dbReference type="Proteomes" id="UP000800036"/>
    </source>
</evidence>
<accession>A0A6A5UVA7</accession>
<keyword evidence="1" id="KW-0732">Signal</keyword>
<feature type="chain" id="PRO_5025662760" evidence="1">
    <location>
        <begin position="34"/>
        <end position="194"/>
    </location>
</feature>
<name>A0A6A5UVA7_9PLEO</name>
<feature type="non-terminal residue" evidence="2">
    <location>
        <position position="194"/>
    </location>
</feature>
<dbReference type="Proteomes" id="UP000800036">
    <property type="component" value="Unassembled WGS sequence"/>
</dbReference>
<reference evidence="2" key="1">
    <citation type="journal article" date="2020" name="Stud. Mycol.">
        <title>101 Dothideomycetes genomes: a test case for predicting lifestyles and emergence of pathogens.</title>
        <authorList>
            <person name="Haridas S."/>
            <person name="Albert R."/>
            <person name="Binder M."/>
            <person name="Bloem J."/>
            <person name="Labutti K."/>
            <person name="Salamov A."/>
            <person name="Andreopoulos B."/>
            <person name="Baker S."/>
            <person name="Barry K."/>
            <person name="Bills G."/>
            <person name="Bluhm B."/>
            <person name="Cannon C."/>
            <person name="Castanera R."/>
            <person name="Culley D."/>
            <person name="Daum C."/>
            <person name="Ezra D."/>
            <person name="Gonzalez J."/>
            <person name="Henrissat B."/>
            <person name="Kuo A."/>
            <person name="Liang C."/>
            <person name="Lipzen A."/>
            <person name="Lutzoni F."/>
            <person name="Magnuson J."/>
            <person name="Mondo S."/>
            <person name="Nolan M."/>
            <person name="Ohm R."/>
            <person name="Pangilinan J."/>
            <person name="Park H.-J."/>
            <person name="Ramirez L."/>
            <person name="Alfaro M."/>
            <person name="Sun H."/>
            <person name="Tritt A."/>
            <person name="Yoshinaga Y."/>
            <person name="Zwiers L.-H."/>
            <person name="Turgeon B."/>
            <person name="Goodwin S."/>
            <person name="Spatafora J."/>
            <person name="Crous P."/>
            <person name="Grigoriev I."/>
        </authorList>
    </citation>
    <scope>NUCLEOTIDE SEQUENCE</scope>
    <source>
        <strain evidence="2">CBS 107.79</strain>
    </source>
</reference>
<evidence type="ECO:0000313" key="2">
    <source>
        <dbReference type="EMBL" id="KAF1967702.1"/>
    </source>
</evidence>
<evidence type="ECO:0000256" key="1">
    <source>
        <dbReference type="SAM" id="SignalP"/>
    </source>
</evidence>
<feature type="signal peptide" evidence="1">
    <location>
        <begin position="1"/>
        <end position="33"/>
    </location>
</feature>